<evidence type="ECO:0000313" key="2">
    <source>
        <dbReference type="EMBL" id="PJE64836.1"/>
    </source>
</evidence>
<feature type="transmembrane region" description="Helical" evidence="1">
    <location>
        <begin position="6"/>
        <end position="29"/>
    </location>
</feature>
<name>A0A2M8KY39_9BACT</name>
<comment type="caution">
    <text evidence="2">The sequence shown here is derived from an EMBL/GenBank/DDBJ whole genome shotgun (WGS) entry which is preliminary data.</text>
</comment>
<protein>
    <submittedName>
        <fullName evidence="2">Uncharacterized protein</fullName>
    </submittedName>
</protein>
<keyword evidence="1" id="KW-0812">Transmembrane</keyword>
<organism evidence="2 3">
    <name type="scientific">Candidatus Ryanbacteria bacterium CG10_big_fil_rev_8_21_14_0_10_43_42</name>
    <dbReference type="NCBI Taxonomy" id="1974864"/>
    <lineage>
        <taxon>Bacteria</taxon>
        <taxon>Candidatus Ryaniibacteriota</taxon>
    </lineage>
</organism>
<keyword evidence="1" id="KW-0472">Membrane</keyword>
<evidence type="ECO:0000313" key="3">
    <source>
        <dbReference type="Proteomes" id="UP000229098"/>
    </source>
</evidence>
<sequence>MHIWYLGIGIIFGAILGIIIGGMAVFFYFSPRLRYSREARCRIEGDRNKVNKELVVTKTILATEEGEMQNLKIRECRLRWEVEFLRRRLLEVLEEAGLTFAFIHIAQLKDEIVLLRSGLLAEKTQKEDPKTDTVPIFVRENKRNGVALHSRAA</sequence>
<proteinExistence type="predicted"/>
<dbReference type="EMBL" id="PFEF01000003">
    <property type="protein sequence ID" value="PJE64836.1"/>
    <property type="molecule type" value="Genomic_DNA"/>
</dbReference>
<reference evidence="3" key="1">
    <citation type="submission" date="2017-09" db="EMBL/GenBank/DDBJ databases">
        <title>Depth-based differentiation of microbial function through sediment-hosted aquifers and enrichment of novel symbionts in the deep terrestrial subsurface.</title>
        <authorList>
            <person name="Probst A.J."/>
            <person name="Ladd B."/>
            <person name="Jarett J.K."/>
            <person name="Geller-Mcgrath D.E."/>
            <person name="Sieber C.M.K."/>
            <person name="Emerson J.B."/>
            <person name="Anantharaman K."/>
            <person name="Thomas B.C."/>
            <person name="Malmstrom R."/>
            <person name="Stieglmeier M."/>
            <person name="Klingl A."/>
            <person name="Woyke T."/>
            <person name="Ryan C.M."/>
            <person name="Banfield J.F."/>
        </authorList>
    </citation>
    <scope>NUCLEOTIDE SEQUENCE [LARGE SCALE GENOMIC DNA]</scope>
</reference>
<gene>
    <name evidence="2" type="ORF">COU90_01060</name>
</gene>
<dbReference type="Proteomes" id="UP000229098">
    <property type="component" value="Unassembled WGS sequence"/>
</dbReference>
<keyword evidence="1" id="KW-1133">Transmembrane helix</keyword>
<dbReference type="AlphaFoldDB" id="A0A2M8KY39"/>
<evidence type="ECO:0000256" key="1">
    <source>
        <dbReference type="SAM" id="Phobius"/>
    </source>
</evidence>
<accession>A0A2M8KY39</accession>